<accession>A0A3D8R0B0</accession>
<evidence type="ECO:0000256" key="3">
    <source>
        <dbReference type="ARBA" id="ARBA00023163"/>
    </source>
</evidence>
<dbReference type="InterPro" id="IPR050613">
    <property type="entry name" value="Sec_Metabolite_Reg"/>
</dbReference>
<evidence type="ECO:0000259" key="6">
    <source>
        <dbReference type="SMART" id="SM00906"/>
    </source>
</evidence>
<dbReference type="InterPro" id="IPR007219">
    <property type="entry name" value="XnlR_reg_dom"/>
</dbReference>
<keyword evidence="8" id="KW-1185">Reference proteome</keyword>
<dbReference type="OrthoDB" id="6486656at2759"/>
<organism evidence="7 8">
    <name type="scientific">Aspergillus mulundensis</name>
    <dbReference type="NCBI Taxonomy" id="1810919"/>
    <lineage>
        <taxon>Eukaryota</taxon>
        <taxon>Fungi</taxon>
        <taxon>Dikarya</taxon>
        <taxon>Ascomycota</taxon>
        <taxon>Pezizomycotina</taxon>
        <taxon>Eurotiomycetes</taxon>
        <taxon>Eurotiomycetidae</taxon>
        <taxon>Eurotiales</taxon>
        <taxon>Aspergillaceae</taxon>
        <taxon>Aspergillus</taxon>
        <taxon>Aspergillus subgen. Nidulantes</taxon>
    </lineage>
</organism>
<dbReference type="SMART" id="SM00906">
    <property type="entry name" value="Fungal_trans"/>
    <property type="match status" value="1"/>
</dbReference>
<evidence type="ECO:0000256" key="5">
    <source>
        <dbReference type="SAM" id="MobiDB-lite"/>
    </source>
</evidence>
<comment type="caution">
    <text evidence="7">The sequence shown here is derived from an EMBL/GenBank/DDBJ whole genome shotgun (WGS) entry which is preliminary data.</text>
</comment>
<dbReference type="Pfam" id="PF04082">
    <property type="entry name" value="Fungal_trans"/>
    <property type="match status" value="1"/>
</dbReference>
<dbReference type="GO" id="GO:0003677">
    <property type="term" value="F:DNA binding"/>
    <property type="evidence" value="ECO:0007669"/>
    <property type="project" value="InterPro"/>
</dbReference>
<dbReference type="GO" id="GO:0006351">
    <property type="term" value="P:DNA-templated transcription"/>
    <property type="evidence" value="ECO:0007669"/>
    <property type="project" value="InterPro"/>
</dbReference>
<dbReference type="EMBL" id="PVWQ01000012">
    <property type="protein sequence ID" value="RDW67467.1"/>
    <property type="molecule type" value="Genomic_DNA"/>
</dbReference>
<comment type="subcellular location">
    <subcellularLocation>
        <location evidence="1">Nucleus</location>
    </subcellularLocation>
</comment>
<feature type="region of interest" description="Disordered" evidence="5">
    <location>
        <begin position="96"/>
        <end position="118"/>
    </location>
</feature>
<dbReference type="GO" id="GO:0005634">
    <property type="term" value="C:nucleus"/>
    <property type="evidence" value="ECO:0007669"/>
    <property type="project" value="UniProtKB-SubCell"/>
</dbReference>
<dbReference type="PANTHER" id="PTHR31001:SF87">
    <property type="entry name" value="COL-21"/>
    <property type="match status" value="1"/>
</dbReference>
<sequence>MPDHGGVLSLLPLPRSAKADRIKRAPTVGRTMSDNSWVAVGTGGSPGPEQPMPRVGRCNRQQPCLNCIRRHIPHLCNPAARAAKRRERRIDAISPVRQTSEAESEVRSAGSLSDARSQAADASVGNLWPSRGAPSYHGNSYFGHQAAATMMQVPSPDIPVGLNPGRIPSTGATRSFRNERGPYAHVWEMIGHLPRQKAVVDGLTERFLMELNGVFDGVHAETFRTHYENFWDRRRGWDDMTNVDLRWLSLLFIILAFSELLGCPQPCSVETQQDREESSLHFYWAARKCVVISPTFSGESADLVRAGILITRYNIYLGRVPESWTTVSFAVRMAQAQGMHIDGERWGLPRKVLETRRRLWSTLYYLDRTIALAVGRPYTVNDKHCEHMKITNTWVDDLDPDNAAIAEPKALSDPTPSIYHLYQQKLASILGSILDDCFALTPRSTAYSTYERALDIDQELLAWAQSLPSYFQLEDPDRSMDSSLPVLPWHRLYLHSAYYFARVTLHRPYVLLPSITGQFKYSQDVCFASACAHLTSKLSFRAMTMAERLKFNIVAHHFSNSALVLAVMAVRDPHFPRTMAIVTDLQSYCEKQYADRWVNEFQLAEVKVVELCVSRIKASSRYRGTHVLDTQGAVVDNVRPSVPRPLPEPETLGTSHEPDVVFEDMTGLSRLLECGTWEEIMGRMESEIAS</sequence>
<evidence type="ECO:0000313" key="7">
    <source>
        <dbReference type="EMBL" id="RDW67467.1"/>
    </source>
</evidence>
<evidence type="ECO:0000256" key="1">
    <source>
        <dbReference type="ARBA" id="ARBA00004123"/>
    </source>
</evidence>
<keyword evidence="4" id="KW-0539">Nucleus</keyword>
<dbReference type="CDD" id="cd12148">
    <property type="entry name" value="fungal_TF_MHR"/>
    <property type="match status" value="1"/>
</dbReference>
<evidence type="ECO:0000256" key="2">
    <source>
        <dbReference type="ARBA" id="ARBA00023015"/>
    </source>
</evidence>
<protein>
    <submittedName>
        <fullName evidence="7">Nucleus protein</fullName>
    </submittedName>
</protein>
<evidence type="ECO:0000313" key="8">
    <source>
        <dbReference type="Proteomes" id="UP000256690"/>
    </source>
</evidence>
<dbReference type="GeneID" id="38119703"/>
<gene>
    <name evidence="7" type="ORF">DSM5745_09333</name>
</gene>
<dbReference type="RefSeq" id="XP_026600435.1">
    <property type="nucleotide sequence ID" value="XM_026751349.1"/>
</dbReference>
<dbReference type="STRING" id="1810919.A0A3D8R0B0"/>
<proteinExistence type="predicted"/>
<dbReference type="Proteomes" id="UP000256690">
    <property type="component" value="Unassembled WGS sequence"/>
</dbReference>
<keyword evidence="3" id="KW-0804">Transcription</keyword>
<keyword evidence="2" id="KW-0805">Transcription regulation</keyword>
<evidence type="ECO:0000256" key="4">
    <source>
        <dbReference type="ARBA" id="ARBA00023242"/>
    </source>
</evidence>
<feature type="domain" description="Xylanolytic transcriptional activator regulatory" evidence="6">
    <location>
        <begin position="323"/>
        <end position="398"/>
    </location>
</feature>
<dbReference type="AlphaFoldDB" id="A0A3D8R0B0"/>
<reference evidence="7 8" key="1">
    <citation type="journal article" date="2018" name="IMA Fungus">
        <title>IMA Genome-F 9: Draft genome sequence of Annulohypoxylon stygium, Aspergillus mulundensis, Berkeleyomyces basicola (syn. Thielaviopsis basicola), Ceratocystis smalleyi, two Cercospora beticola strains, Coleophoma cylindrospora, Fusarium fracticaudum, Phialophora cf. hyalina, and Morchella septimelata.</title>
        <authorList>
            <person name="Wingfield B.D."/>
            <person name="Bills G.F."/>
            <person name="Dong Y."/>
            <person name="Huang W."/>
            <person name="Nel W.J."/>
            <person name="Swalarsk-Parry B.S."/>
            <person name="Vaghefi N."/>
            <person name="Wilken P.M."/>
            <person name="An Z."/>
            <person name="de Beer Z.W."/>
            <person name="De Vos L."/>
            <person name="Chen L."/>
            <person name="Duong T.A."/>
            <person name="Gao Y."/>
            <person name="Hammerbacher A."/>
            <person name="Kikkert J.R."/>
            <person name="Li Y."/>
            <person name="Li H."/>
            <person name="Li K."/>
            <person name="Li Q."/>
            <person name="Liu X."/>
            <person name="Ma X."/>
            <person name="Naidoo K."/>
            <person name="Pethybridge S.J."/>
            <person name="Sun J."/>
            <person name="Steenkamp E.T."/>
            <person name="van der Nest M.A."/>
            <person name="van Wyk S."/>
            <person name="Wingfield M.J."/>
            <person name="Xiong C."/>
            <person name="Yue Q."/>
            <person name="Zhang X."/>
        </authorList>
    </citation>
    <scope>NUCLEOTIDE SEQUENCE [LARGE SCALE GENOMIC DNA]</scope>
    <source>
        <strain evidence="7 8">DSM 5745</strain>
    </source>
</reference>
<dbReference type="GO" id="GO:0008270">
    <property type="term" value="F:zinc ion binding"/>
    <property type="evidence" value="ECO:0007669"/>
    <property type="project" value="InterPro"/>
</dbReference>
<name>A0A3D8R0B0_9EURO</name>
<dbReference type="PANTHER" id="PTHR31001">
    <property type="entry name" value="UNCHARACTERIZED TRANSCRIPTIONAL REGULATORY PROTEIN"/>
    <property type="match status" value="1"/>
</dbReference>